<evidence type="ECO:0000313" key="2">
    <source>
        <dbReference type="Proteomes" id="UP001328107"/>
    </source>
</evidence>
<protein>
    <submittedName>
        <fullName evidence="1">Uncharacterized protein</fullName>
    </submittedName>
</protein>
<feature type="non-terminal residue" evidence="1">
    <location>
        <position position="1"/>
    </location>
</feature>
<gene>
    <name evidence="1" type="ORF">PMAYCL1PPCAC_00456</name>
</gene>
<comment type="caution">
    <text evidence="1">The sequence shown here is derived from an EMBL/GenBank/DDBJ whole genome shotgun (WGS) entry which is preliminary data.</text>
</comment>
<dbReference type="EMBL" id="BTRK01000001">
    <property type="protein sequence ID" value="GMR30261.1"/>
    <property type="molecule type" value="Genomic_DNA"/>
</dbReference>
<proteinExistence type="predicted"/>
<dbReference type="Proteomes" id="UP001328107">
    <property type="component" value="Unassembled WGS sequence"/>
</dbReference>
<accession>A0AAN5C6E8</accession>
<name>A0AAN5C6E8_9BILA</name>
<feature type="non-terminal residue" evidence="1">
    <location>
        <position position="114"/>
    </location>
</feature>
<organism evidence="1 2">
    <name type="scientific">Pristionchus mayeri</name>
    <dbReference type="NCBI Taxonomy" id="1317129"/>
    <lineage>
        <taxon>Eukaryota</taxon>
        <taxon>Metazoa</taxon>
        <taxon>Ecdysozoa</taxon>
        <taxon>Nematoda</taxon>
        <taxon>Chromadorea</taxon>
        <taxon>Rhabditida</taxon>
        <taxon>Rhabditina</taxon>
        <taxon>Diplogasteromorpha</taxon>
        <taxon>Diplogasteroidea</taxon>
        <taxon>Neodiplogasteridae</taxon>
        <taxon>Pristionchus</taxon>
    </lineage>
</organism>
<keyword evidence="2" id="KW-1185">Reference proteome</keyword>
<sequence length="114" mass="13305">RWMEMSLDDPELRPTKEYIDDENQPFLLNWQNHGNIPCTKAEFAQHLATKFTENPGVVDIMIGKLIKHIGQAKARCFPCKIIFPNKEEYFQHLTTFAHLREAGLFDTITIIFNL</sequence>
<evidence type="ECO:0000313" key="1">
    <source>
        <dbReference type="EMBL" id="GMR30261.1"/>
    </source>
</evidence>
<dbReference type="AlphaFoldDB" id="A0AAN5C6E8"/>
<reference evidence="2" key="1">
    <citation type="submission" date="2022-10" db="EMBL/GenBank/DDBJ databases">
        <title>Genome assembly of Pristionchus species.</title>
        <authorList>
            <person name="Yoshida K."/>
            <person name="Sommer R.J."/>
        </authorList>
    </citation>
    <scope>NUCLEOTIDE SEQUENCE [LARGE SCALE GENOMIC DNA]</scope>
    <source>
        <strain evidence="2">RS5460</strain>
    </source>
</reference>